<dbReference type="Gene3D" id="2.60.40.1850">
    <property type="match status" value="1"/>
</dbReference>
<keyword evidence="4" id="KW-0812">Transmembrane</keyword>
<evidence type="ECO:0000313" key="8">
    <source>
        <dbReference type="Proteomes" id="UP001597156"/>
    </source>
</evidence>
<dbReference type="SUPFAM" id="SSF158911">
    <property type="entry name" value="NEAT domain-like"/>
    <property type="match status" value="1"/>
</dbReference>
<sequence>MKLNKLKFLLLIFSFIISIASLSSFETVANAKSVSYKALRYGANQTSMASGYFVRPATVTVKHHRYVVTMQIKTAKSLSSFPVAVNWVNGEKPQHVRKIKDRAGNSHYFYSFTTTNLRKKVNAKLAIDVPKVYKAHHLITFKFNPTGLPRLGRSTASTAKVTVSKSHPQKAVKKKQVTRPSASKRTHVNKEKTTNSPSKQNSSAKAVSPKKSSQSKKQSQQPKKLKQRASSSSKKPSSTVSSTPHQKAAPKSKSKGVHSKNHTPWIVSGVVAVVAAIGTGSWLIYRH</sequence>
<feature type="compositionally biased region" description="Low complexity" evidence="3">
    <location>
        <begin position="230"/>
        <end position="244"/>
    </location>
</feature>
<name>A0ABW3PK76_9LACO</name>
<evidence type="ECO:0000313" key="7">
    <source>
        <dbReference type="EMBL" id="MFD1123756.1"/>
    </source>
</evidence>
<feature type="region of interest" description="Disordered" evidence="3">
    <location>
        <begin position="144"/>
        <end position="261"/>
    </location>
</feature>
<dbReference type="Pfam" id="PF05031">
    <property type="entry name" value="NEAT"/>
    <property type="match status" value="1"/>
</dbReference>
<feature type="compositionally biased region" description="Basic residues" evidence="3">
    <location>
        <begin position="248"/>
        <end position="261"/>
    </location>
</feature>
<evidence type="ECO:0000256" key="4">
    <source>
        <dbReference type="SAM" id="Phobius"/>
    </source>
</evidence>
<comment type="subcellular location">
    <subcellularLocation>
        <location evidence="1">Cell envelope</location>
    </subcellularLocation>
</comment>
<evidence type="ECO:0000256" key="5">
    <source>
        <dbReference type="SAM" id="SignalP"/>
    </source>
</evidence>
<keyword evidence="4" id="KW-1133">Transmembrane helix</keyword>
<gene>
    <name evidence="7" type="ORF">ACFQ22_00055</name>
</gene>
<evidence type="ECO:0000256" key="3">
    <source>
        <dbReference type="SAM" id="MobiDB-lite"/>
    </source>
</evidence>
<evidence type="ECO:0000256" key="1">
    <source>
        <dbReference type="ARBA" id="ARBA00004196"/>
    </source>
</evidence>
<protein>
    <submittedName>
        <fullName evidence="7">NEAT domain-containing protein</fullName>
    </submittedName>
</protein>
<accession>A0ABW3PK76</accession>
<dbReference type="PROSITE" id="PS50978">
    <property type="entry name" value="NEAT"/>
    <property type="match status" value="1"/>
</dbReference>
<keyword evidence="2 5" id="KW-0732">Signal</keyword>
<evidence type="ECO:0000259" key="6">
    <source>
        <dbReference type="PROSITE" id="PS50978"/>
    </source>
</evidence>
<evidence type="ECO:0000256" key="2">
    <source>
        <dbReference type="ARBA" id="ARBA00022729"/>
    </source>
</evidence>
<reference evidence="8" key="1">
    <citation type="journal article" date="2019" name="Int. J. Syst. Evol. Microbiol.">
        <title>The Global Catalogue of Microorganisms (GCM) 10K type strain sequencing project: providing services to taxonomists for standard genome sequencing and annotation.</title>
        <authorList>
            <consortium name="The Broad Institute Genomics Platform"/>
            <consortium name="The Broad Institute Genome Sequencing Center for Infectious Disease"/>
            <person name="Wu L."/>
            <person name="Ma J."/>
        </authorList>
    </citation>
    <scope>NUCLEOTIDE SEQUENCE [LARGE SCALE GENOMIC DNA]</scope>
    <source>
        <strain evidence="8">CCUG 71848</strain>
    </source>
</reference>
<dbReference type="RefSeq" id="WP_121979413.1">
    <property type="nucleotide sequence ID" value="NZ_JBHTLH010000001.1"/>
</dbReference>
<dbReference type="CDD" id="cd06920">
    <property type="entry name" value="NEAT"/>
    <property type="match status" value="1"/>
</dbReference>
<organism evidence="7 8">
    <name type="scientific">Lentilactobacillus raoultii</name>
    <dbReference type="NCBI Taxonomy" id="1987503"/>
    <lineage>
        <taxon>Bacteria</taxon>
        <taxon>Bacillati</taxon>
        <taxon>Bacillota</taxon>
        <taxon>Bacilli</taxon>
        <taxon>Lactobacillales</taxon>
        <taxon>Lactobacillaceae</taxon>
        <taxon>Lentilactobacillus</taxon>
    </lineage>
</organism>
<feature type="signal peptide" evidence="5">
    <location>
        <begin position="1"/>
        <end position="20"/>
    </location>
</feature>
<proteinExistence type="predicted"/>
<dbReference type="InterPro" id="IPR006635">
    <property type="entry name" value="NEAT_dom"/>
</dbReference>
<dbReference type="EMBL" id="JBHTLH010000001">
    <property type="protein sequence ID" value="MFD1123756.1"/>
    <property type="molecule type" value="Genomic_DNA"/>
</dbReference>
<feature type="chain" id="PRO_5045693649" evidence="5">
    <location>
        <begin position="21"/>
        <end position="287"/>
    </location>
</feature>
<feature type="domain" description="NEAT" evidence="6">
    <location>
        <begin position="27"/>
        <end position="161"/>
    </location>
</feature>
<keyword evidence="8" id="KW-1185">Reference proteome</keyword>
<feature type="compositionally biased region" description="Low complexity" evidence="3">
    <location>
        <begin position="202"/>
        <end position="222"/>
    </location>
</feature>
<feature type="compositionally biased region" description="Basic residues" evidence="3">
    <location>
        <begin position="167"/>
        <end position="187"/>
    </location>
</feature>
<dbReference type="InterPro" id="IPR037250">
    <property type="entry name" value="NEAT_dom_sf"/>
</dbReference>
<dbReference type="Proteomes" id="UP001597156">
    <property type="component" value="Unassembled WGS sequence"/>
</dbReference>
<feature type="compositionally biased region" description="Polar residues" evidence="3">
    <location>
        <begin position="154"/>
        <end position="166"/>
    </location>
</feature>
<comment type="caution">
    <text evidence="7">The sequence shown here is derived from an EMBL/GenBank/DDBJ whole genome shotgun (WGS) entry which is preliminary data.</text>
</comment>
<keyword evidence="4" id="KW-0472">Membrane</keyword>
<feature type="transmembrane region" description="Helical" evidence="4">
    <location>
        <begin position="265"/>
        <end position="285"/>
    </location>
</feature>